<dbReference type="Gene3D" id="3.20.110.10">
    <property type="entry name" value="Glycoside hydrolase 38, N terminal domain"/>
    <property type="match status" value="1"/>
</dbReference>
<dbReference type="EMBL" id="CP014244">
    <property type="protein sequence ID" value="AMD20502.1"/>
    <property type="molecule type" value="Genomic_DNA"/>
</dbReference>
<proteinExistence type="inferred from homology"/>
<dbReference type="EC" id="3.2.1.24" evidence="3"/>
<dbReference type="FunFam" id="3.20.110.10:FF:000002">
    <property type="entry name" value="alpha-mannosidase 2C1 isoform X1"/>
    <property type="match status" value="1"/>
</dbReference>
<gene>
    <name evidence="10" type="ORF">AW171_hschr42395</name>
</gene>
<reference evidence="10 11" key="1">
    <citation type="submission" date="2016-01" db="EMBL/GenBank/DDBJ databases">
        <title>Genome sequence of the yeast Holleya sinecauda.</title>
        <authorList>
            <person name="Dietrich F.S."/>
        </authorList>
    </citation>
    <scope>NUCLEOTIDE SEQUENCE [LARGE SCALE GENOMIC DNA]</scope>
    <source>
        <strain evidence="10 11">ATCC 58844</strain>
    </source>
</reference>
<evidence type="ECO:0000256" key="3">
    <source>
        <dbReference type="ARBA" id="ARBA00012752"/>
    </source>
</evidence>
<dbReference type="GO" id="GO:0046872">
    <property type="term" value="F:metal ion binding"/>
    <property type="evidence" value="ECO:0007669"/>
    <property type="project" value="UniProtKB-KW"/>
</dbReference>
<dbReference type="InterPro" id="IPR015341">
    <property type="entry name" value="Glyco_hydro_38_cen"/>
</dbReference>
<dbReference type="GO" id="GO:0009313">
    <property type="term" value="P:oligosaccharide catabolic process"/>
    <property type="evidence" value="ECO:0007669"/>
    <property type="project" value="TreeGrafter"/>
</dbReference>
<dbReference type="FunFam" id="1.20.1270.50:FF:000004">
    <property type="entry name" value="alpha-mannosidase 2C1 isoform X1"/>
    <property type="match status" value="1"/>
</dbReference>
<evidence type="ECO:0000313" key="11">
    <source>
        <dbReference type="Proteomes" id="UP000243052"/>
    </source>
</evidence>
<evidence type="ECO:0000313" key="10">
    <source>
        <dbReference type="EMBL" id="AMD20502.1"/>
    </source>
</evidence>
<feature type="domain" description="Glycoside hydrolase family 38 central" evidence="9">
    <location>
        <begin position="571"/>
        <end position="651"/>
    </location>
</feature>
<evidence type="ECO:0000256" key="1">
    <source>
        <dbReference type="ARBA" id="ARBA00000365"/>
    </source>
</evidence>
<dbReference type="Proteomes" id="UP000243052">
    <property type="component" value="Chromosome iv"/>
</dbReference>
<dbReference type="InterPro" id="IPR011682">
    <property type="entry name" value="Glyco_hydro_38_C"/>
</dbReference>
<dbReference type="InterPro" id="IPR011330">
    <property type="entry name" value="Glyco_hydro/deAcase_b/a-brl"/>
</dbReference>
<accession>A0A0X8HS71</accession>
<evidence type="ECO:0000256" key="8">
    <source>
        <dbReference type="ARBA" id="ARBA00071615"/>
    </source>
</evidence>
<evidence type="ECO:0000256" key="5">
    <source>
        <dbReference type="ARBA" id="ARBA00022801"/>
    </source>
</evidence>
<dbReference type="GO" id="GO:0006013">
    <property type="term" value="P:mannose metabolic process"/>
    <property type="evidence" value="ECO:0007669"/>
    <property type="project" value="InterPro"/>
</dbReference>
<dbReference type="AlphaFoldDB" id="A0A0X8HS71"/>
<dbReference type="SUPFAM" id="SSF74650">
    <property type="entry name" value="Galactose mutarotase-like"/>
    <property type="match status" value="1"/>
</dbReference>
<dbReference type="SUPFAM" id="SSF88713">
    <property type="entry name" value="Glycoside hydrolase/deacetylase"/>
    <property type="match status" value="1"/>
</dbReference>
<dbReference type="SMART" id="SM00872">
    <property type="entry name" value="Alpha-mann_mid"/>
    <property type="match status" value="1"/>
</dbReference>
<dbReference type="Pfam" id="PF17677">
    <property type="entry name" value="Glyco_hydro38C2"/>
    <property type="match status" value="1"/>
</dbReference>
<comment type="function">
    <text evidence="7">Degrades free oligosaccharides in the vacuole.</text>
</comment>
<keyword evidence="6" id="KW-0326">Glycosidase</keyword>
<dbReference type="InterPro" id="IPR041147">
    <property type="entry name" value="GH38_C"/>
</dbReference>
<dbReference type="InterPro" id="IPR011013">
    <property type="entry name" value="Gal_mutarotase_sf_dom"/>
</dbReference>
<evidence type="ECO:0000259" key="9">
    <source>
        <dbReference type="SMART" id="SM00872"/>
    </source>
</evidence>
<dbReference type="OrthoDB" id="10261055at2759"/>
<dbReference type="Pfam" id="PF01074">
    <property type="entry name" value="Glyco_hydro_38N"/>
    <property type="match status" value="1"/>
</dbReference>
<dbReference type="InterPro" id="IPR000602">
    <property type="entry name" value="Glyco_hydro_38_N"/>
</dbReference>
<dbReference type="FunFam" id="2.70.98.30:FF:000001">
    <property type="entry name" value="alpha-mannosidase 2C1 isoform X2"/>
    <property type="match status" value="1"/>
</dbReference>
<name>A0A0X8HS71_9SACH</name>
<comment type="catalytic activity">
    <reaction evidence="1">
        <text>Hydrolysis of terminal, non-reducing alpha-D-mannose residues in alpha-D-mannosides.</text>
        <dbReference type="EC" id="3.2.1.24"/>
    </reaction>
</comment>
<keyword evidence="5" id="KW-0378">Hydrolase</keyword>
<dbReference type="InterPro" id="IPR037094">
    <property type="entry name" value="Glyco_hydro_38_cen_sf"/>
</dbReference>
<dbReference type="GeneID" id="28723748"/>
<dbReference type="InterPro" id="IPR028995">
    <property type="entry name" value="Glyco_hydro_57/38_cen_sf"/>
</dbReference>
<dbReference type="Pfam" id="PF09261">
    <property type="entry name" value="Alpha-mann_mid"/>
    <property type="match status" value="1"/>
</dbReference>
<dbReference type="PANTHER" id="PTHR46017">
    <property type="entry name" value="ALPHA-MANNOSIDASE 2C1"/>
    <property type="match status" value="1"/>
</dbReference>
<dbReference type="GO" id="GO:0004559">
    <property type="term" value="F:alpha-mannosidase activity"/>
    <property type="evidence" value="ECO:0007669"/>
    <property type="project" value="UniProtKB-EC"/>
</dbReference>
<keyword evidence="4" id="KW-0479">Metal-binding</keyword>
<dbReference type="PANTHER" id="PTHR46017:SF1">
    <property type="entry name" value="ALPHA-MANNOSIDASE 2C1"/>
    <property type="match status" value="1"/>
</dbReference>
<dbReference type="STRING" id="45286.A0A0X8HS71"/>
<dbReference type="InterPro" id="IPR027291">
    <property type="entry name" value="Glyco_hydro_38_N_sf"/>
</dbReference>
<keyword evidence="11" id="KW-1185">Reference proteome</keyword>
<organism evidence="10 11">
    <name type="scientific">Eremothecium sinecaudum</name>
    <dbReference type="NCBI Taxonomy" id="45286"/>
    <lineage>
        <taxon>Eukaryota</taxon>
        <taxon>Fungi</taxon>
        <taxon>Dikarya</taxon>
        <taxon>Ascomycota</taxon>
        <taxon>Saccharomycotina</taxon>
        <taxon>Saccharomycetes</taxon>
        <taxon>Saccharomycetales</taxon>
        <taxon>Saccharomycetaceae</taxon>
        <taxon>Eremothecium</taxon>
    </lineage>
</organism>
<dbReference type="Pfam" id="PF07748">
    <property type="entry name" value="Glyco_hydro_38C"/>
    <property type="match status" value="1"/>
</dbReference>
<evidence type="ECO:0000256" key="6">
    <source>
        <dbReference type="ARBA" id="ARBA00023295"/>
    </source>
</evidence>
<dbReference type="GO" id="GO:0030246">
    <property type="term" value="F:carbohydrate binding"/>
    <property type="evidence" value="ECO:0007669"/>
    <property type="project" value="InterPro"/>
</dbReference>
<evidence type="ECO:0000256" key="2">
    <source>
        <dbReference type="ARBA" id="ARBA00009792"/>
    </source>
</evidence>
<dbReference type="Pfam" id="PF22907">
    <property type="entry name" value="Ams1-like_1st"/>
    <property type="match status" value="1"/>
</dbReference>
<dbReference type="RefSeq" id="XP_017987498.1">
    <property type="nucleotide sequence ID" value="XM_018131924.1"/>
</dbReference>
<dbReference type="GO" id="GO:0000329">
    <property type="term" value="C:fungal-type vacuole membrane"/>
    <property type="evidence" value="ECO:0007669"/>
    <property type="project" value="TreeGrafter"/>
</dbReference>
<protein>
    <recommendedName>
        <fullName evidence="8">Alpha-mannosidase</fullName>
        <ecNumber evidence="3">3.2.1.24</ecNumber>
    </recommendedName>
</protein>
<dbReference type="Gene3D" id="1.20.1270.50">
    <property type="entry name" value="Glycoside hydrolase family 38, central domain"/>
    <property type="match status" value="1"/>
</dbReference>
<dbReference type="Gene3D" id="2.70.98.30">
    <property type="entry name" value="Golgi alpha-mannosidase II, domain 4"/>
    <property type="match status" value="1"/>
</dbReference>
<sequence length="1092" mass="126151">MSRRGEMEYRRFNLDPNFKPDKGIYESRLRQFIDATGEYSLLNLPKLYDKERVGIVKNFVEVQYYQIPYAKETSPVDPEKRPPWEEVINKDKNGEIQWTDVFVGQPFGPSWSTTWFKVDLFIPEEWVDSNEQLLFDWDCSNEGIVIDPETLLPYTAFSGNGERTEYLLPLGETNISFYIECGNNGMFGVGAGTAISPPDDNRFFQLRKADLVWPNWEARALYIDFWMLSDAARELQDSSWQKGRARQLANDVMNMFDPDDVSSVDRCRAYLKKHFYDSYTDDAAVYKQGNDNVVANVWAMGNCHIDTAWLWPFAETKRKIVRSWTSQCTIMNEYPEYQFVGSQAQQFKWLLEEHPRFFKEVLIPKVQQAQFFPIGGSWVENDTNIPNGESLCRQFLYGQRFFLKHFGFKSDIFWLPDTFGYSSQVPQICRISGIKRFLTQKLSWNNINSFPHSTFNWVGIDGTEVLTHMPPGNTYTASSHFGDVLRTAYQNKSSEVYPSGLMLYGYGDGGGGPTREMLDKMRRIRSMSNRNGNVIPKLEVGKTVKEFYDDILKKTNNGRTLPSWFGELYFEFHRGTYTTQAEVKRLMRLSEVKIHDLEWIATKTSILFPNEYQYPAKQIGELWENILLCQFHDVLPGTCIEMVYKYEAVPMLKTVVDTIEHLIADALEVLRGTHNNFEKIGTLQWDSKPPLVTTFFEPKVERTLYHASVLDDGKDITLSNRKLEVVISKKTGAITRLYDLIYQIEYLDLENGRNNLGANQFVIFDDKPLNWQAWDTELYSVNQYKYLSKVENVRIKDNSESICSVEIVIAISPTSKIVTTVYLRAVKEDLLDEAKVDITTKVHNWEETNKFLKVEFPVSVLNDFASYETQFGITKRPTHYNTSWDLAKFEVCQHKFADYSDFTKGVSILNDSKYGFSTHGNLMRLSLLRSSKAPDAHADMGNHKFKYAIYPHKGGLSSRSVKLGIQFNYRYKYSIPKDIAHQFKDFITIVGDPNVILSNIKRGEDDRLLNSDYALTETDTTFIVRVYEACGGESKATLLSNLYVKGVEQIDNLELETIRQMILTPPIESVYGRTGVQVHLRPFEVATYRFIV</sequence>
<evidence type="ECO:0000256" key="4">
    <source>
        <dbReference type="ARBA" id="ARBA00022723"/>
    </source>
</evidence>
<comment type="similarity">
    <text evidence="2">Belongs to the glycosyl hydrolase 38 family.</text>
</comment>
<evidence type="ECO:0000256" key="7">
    <source>
        <dbReference type="ARBA" id="ARBA00054985"/>
    </source>
</evidence>
<dbReference type="SUPFAM" id="SSF88688">
    <property type="entry name" value="Families 57/38 glycoside transferase middle domain"/>
    <property type="match status" value="1"/>
</dbReference>
<dbReference type="InterPro" id="IPR054723">
    <property type="entry name" value="Ams1-like_N"/>
</dbReference>